<evidence type="ECO:0000256" key="1">
    <source>
        <dbReference type="SAM" id="MobiDB-lite"/>
    </source>
</evidence>
<name>A0A1H4MMQ3_9MICO</name>
<dbReference type="AlphaFoldDB" id="A0A1H4MMQ3"/>
<evidence type="ECO:0000313" key="3">
    <source>
        <dbReference type="Proteomes" id="UP000199183"/>
    </source>
</evidence>
<dbReference type="STRING" id="640635.SAMN04489806_1921"/>
<sequence>MKTKLRPLAELLIESVMCMDGDLPDGLEQSTIQEVCAAGQLHRIGPAVWRRVRSAPSAPHDWLRVLDRARHHQLLRQMQASHDLRIISDSFAANGVEWVVSKGPVLADCAWPHADMRQYGDLDVIVRPADFGIALEALEGEGFTLLDRNWPELLRTGRAELALRGPSGLPLDLHWSISITPGTRRAFPFDVQEMLSRSRRVTLGTGVSIPAFDPTDLLLHVGFHAAQSGANRLVWIADVLHTALDKNVDWEALHDRARRASASTPIALVLARTERTFNVELPLPSELRVRAQRSFAGRLAAHLDATRPFPGLPGDASLSGINYASARDNIANMMTSAAWQWIDVRRIEARVRRNGPDASSLDDDVPDPRARNAYLTNAAKSLLSATPKATTSRHSESKEESRL</sequence>
<keyword evidence="2" id="KW-0808">Transferase</keyword>
<protein>
    <submittedName>
        <fullName evidence="2">Uncharacterized nucleotidyltransferase</fullName>
    </submittedName>
</protein>
<dbReference type="Proteomes" id="UP000199183">
    <property type="component" value="Unassembled WGS sequence"/>
</dbReference>
<feature type="compositionally biased region" description="Basic and acidic residues" evidence="1">
    <location>
        <begin position="393"/>
        <end position="403"/>
    </location>
</feature>
<evidence type="ECO:0000313" key="2">
    <source>
        <dbReference type="EMBL" id="SEB84249.1"/>
    </source>
</evidence>
<accession>A0A1H4MMQ3</accession>
<organism evidence="2 3">
    <name type="scientific">Paramicrobacterium humi</name>
    <dbReference type="NCBI Taxonomy" id="640635"/>
    <lineage>
        <taxon>Bacteria</taxon>
        <taxon>Bacillati</taxon>
        <taxon>Actinomycetota</taxon>
        <taxon>Actinomycetes</taxon>
        <taxon>Micrococcales</taxon>
        <taxon>Microbacteriaceae</taxon>
        <taxon>Paramicrobacterium</taxon>
    </lineage>
</organism>
<dbReference type="Gene3D" id="3.30.460.40">
    <property type="match status" value="1"/>
</dbReference>
<dbReference type="OrthoDB" id="3611766at2"/>
<gene>
    <name evidence="2" type="ORF">SAMN04489806_1921</name>
</gene>
<dbReference type="EMBL" id="FNRY01000001">
    <property type="protein sequence ID" value="SEB84249.1"/>
    <property type="molecule type" value="Genomic_DNA"/>
</dbReference>
<dbReference type="RefSeq" id="WP_091183187.1">
    <property type="nucleotide sequence ID" value="NZ_FNRY01000001.1"/>
</dbReference>
<reference evidence="2 3" key="1">
    <citation type="submission" date="2016-10" db="EMBL/GenBank/DDBJ databases">
        <authorList>
            <person name="de Groot N.N."/>
        </authorList>
    </citation>
    <scope>NUCLEOTIDE SEQUENCE [LARGE SCALE GENOMIC DNA]</scope>
    <source>
        <strain evidence="2 3">DSM 21799</strain>
    </source>
</reference>
<dbReference type="GO" id="GO:0016740">
    <property type="term" value="F:transferase activity"/>
    <property type="evidence" value="ECO:0007669"/>
    <property type="project" value="UniProtKB-KW"/>
</dbReference>
<feature type="region of interest" description="Disordered" evidence="1">
    <location>
        <begin position="381"/>
        <end position="403"/>
    </location>
</feature>
<dbReference type="InterPro" id="IPR039498">
    <property type="entry name" value="NTP_transf_5"/>
</dbReference>
<proteinExistence type="predicted"/>
<keyword evidence="3" id="KW-1185">Reference proteome</keyword>
<dbReference type="Pfam" id="PF14907">
    <property type="entry name" value="NTP_transf_5"/>
    <property type="match status" value="1"/>
</dbReference>
<feature type="compositionally biased region" description="Polar residues" evidence="1">
    <location>
        <begin position="381"/>
        <end position="392"/>
    </location>
</feature>